<name>Q09BR7_STIAD</name>
<reference evidence="1 2" key="1">
    <citation type="submission" date="2006-04" db="EMBL/GenBank/DDBJ databases">
        <authorList>
            <person name="Nierman W.C."/>
        </authorList>
    </citation>
    <scope>NUCLEOTIDE SEQUENCE [LARGE SCALE GENOMIC DNA]</scope>
    <source>
        <strain evidence="1 2">DW4/3-1</strain>
    </source>
</reference>
<organism evidence="1 2">
    <name type="scientific">Stigmatella aurantiaca (strain DW4/3-1)</name>
    <dbReference type="NCBI Taxonomy" id="378806"/>
    <lineage>
        <taxon>Bacteria</taxon>
        <taxon>Pseudomonadati</taxon>
        <taxon>Myxococcota</taxon>
        <taxon>Myxococcia</taxon>
        <taxon>Myxococcales</taxon>
        <taxon>Cystobacterineae</taxon>
        <taxon>Archangiaceae</taxon>
        <taxon>Stigmatella</taxon>
    </lineage>
</organism>
<evidence type="ECO:0000313" key="1">
    <source>
        <dbReference type="EMBL" id="EAU69137.1"/>
    </source>
</evidence>
<accession>Q09BR7</accession>
<protein>
    <submittedName>
        <fullName evidence="1">Uncharacterized protein</fullName>
    </submittedName>
</protein>
<dbReference type="EMBL" id="AAMD01000008">
    <property type="protein sequence ID" value="EAU69137.1"/>
    <property type="molecule type" value="Genomic_DNA"/>
</dbReference>
<dbReference type="Proteomes" id="UP000032702">
    <property type="component" value="Unassembled WGS sequence"/>
</dbReference>
<comment type="caution">
    <text evidence="1">The sequence shown here is derived from an EMBL/GenBank/DDBJ whole genome shotgun (WGS) entry which is preliminary data.</text>
</comment>
<dbReference type="AlphaFoldDB" id="Q09BR7"/>
<gene>
    <name evidence="1" type="ORF">STIAU_6154</name>
</gene>
<evidence type="ECO:0000313" key="2">
    <source>
        <dbReference type="Proteomes" id="UP000032702"/>
    </source>
</evidence>
<sequence>MAVRSLAVSMKSLMDRSWASGALFVGRGGFPAQAPW</sequence>
<proteinExistence type="predicted"/>